<dbReference type="Gene3D" id="1.20.58.1040">
    <property type="match status" value="2"/>
</dbReference>
<dbReference type="InterPro" id="IPR050546">
    <property type="entry name" value="Glycosyl_Hydrlase_16"/>
</dbReference>
<name>A0A2P6NY65_9EUKA</name>
<sequence>MSSGVPVSCHSPEMIQYSTEDRTGHSRRQAADEYELVWADEFEGTSLNLTNWQYEVNCDGGGNNEYQCYTAREENVAVRNGSLFLTAVPGAYQSKQYTSGRINTANSSSWKYGRFEMRALLPDARLLWPAFWMMPADSVYGGWAASGEIDILEFRGGRDNQHESNLHYGGTYPKNTYTGTGALVYPTNLTLDFHVFSVTWTPTSMQFYIDDVCHWNASLLNSYNNPASQSFPYTDVGQPFDQPFFIILNLAIGGNFFGADGQSLTLAEAKNWSRPSLEVDYIRVYQRNETDHMLSHPITSNSSSCLSVYSGLTCRTTSANESHLNSYNLDDTLGYLCENYPQYCKNILNGQYYSSCNKAVRTSMAMDQYYRDFGPDNNTCYFSGLGQLNGTTVIYVPSTTIADVQQCSDMWNSLKCRTSSEDVETVGLDLINGARGWLCSNRPQFCTNITNGGYYSHCNPAQMISQAIDLYYLQYASTQGADACSFGGLGYVQAITTSTTSQKSTTTSSTVSSTSSSSSSVASTSTSDVIQSTTRSGQIESISVRVQGRVSDFNVTKFVQTLSNAVKIPIQRLRVNDVRSGSVILDMSILPATDQSDTRTTSSISTAIKSTDTQAILASNGYIVMDVSDSPITTTAPNDTSSQNDSNSSPPYNRLGLILGLSVGLVVLAAVLVVAAIIYYEGRRRRMAEANIAMVLSNG</sequence>
<dbReference type="PANTHER" id="PTHR10963:SF55">
    <property type="entry name" value="GLYCOSIDE HYDROLASE FAMILY 16 PROTEIN"/>
    <property type="match status" value="1"/>
</dbReference>
<evidence type="ECO:0000256" key="1">
    <source>
        <dbReference type="ARBA" id="ARBA00006865"/>
    </source>
</evidence>
<dbReference type="SMART" id="SM00768">
    <property type="entry name" value="X8"/>
    <property type="match status" value="1"/>
</dbReference>
<evidence type="ECO:0000256" key="2">
    <source>
        <dbReference type="ARBA" id="ARBA00022729"/>
    </source>
</evidence>
<evidence type="ECO:0000313" key="6">
    <source>
        <dbReference type="EMBL" id="PRP88901.1"/>
    </source>
</evidence>
<dbReference type="InterPro" id="IPR000757">
    <property type="entry name" value="Beta-glucanase-like"/>
</dbReference>
<dbReference type="GO" id="GO:0004553">
    <property type="term" value="F:hydrolase activity, hydrolyzing O-glycosyl compounds"/>
    <property type="evidence" value="ECO:0007669"/>
    <property type="project" value="InterPro"/>
</dbReference>
<dbReference type="OrthoDB" id="192832at2759"/>
<dbReference type="PANTHER" id="PTHR10963">
    <property type="entry name" value="GLYCOSYL HYDROLASE-RELATED"/>
    <property type="match status" value="1"/>
</dbReference>
<dbReference type="EMBL" id="MDYQ01000007">
    <property type="protein sequence ID" value="PRP88901.1"/>
    <property type="molecule type" value="Genomic_DNA"/>
</dbReference>
<dbReference type="InterPro" id="IPR013320">
    <property type="entry name" value="ConA-like_dom_sf"/>
</dbReference>
<reference evidence="6 7" key="1">
    <citation type="journal article" date="2018" name="Genome Biol. Evol.">
        <title>Multiple Roots of Fruiting Body Formation in Amoebozoa.</title>
        <authorList>
            <person name="Hillmann F."/>
            <person name="Forbes G."/>
            <person name="Novohradska S."/>
            <person name="Ferling I."/>
            <person name="Riege K."/>
            <person name="Groth M."/>
            <person name="Westermann M."/>
            <person name="Marz M."/>
            <person name="Spaller T."/>
            <person name="Winckler T."/>
            <person name="Schaap P."/>
            <person name="Glockner G."/>
        </authorList>
    </citation>
    <scope>NUCLEOTIDE SEQUENCE [LARGE SCALE GENOMIC DNA]</scope>
    <source>
        <strain evidence="6 7">Jena</strain>
    </source>
</reference>
<feature type="region of interest" description="Disordered" evidence="3">
    <location>
        <begin position="1"/>
        <end position="26"/>
    </location>
</feature>
<dbReference type="Pfam" id="PF00722">
    <property type="entry name" value="Glyco_hydro_16"/>
    <property type="match status" value="1"/>
</dbReference>
<accession>A0A2P6NY65</accession>
<dbReference type="Pfam" id="PF07983">
    <property type="entry name" value="X8"/>
    <property type="match status" value="2"/>
</dbReference>
<dbReference type="PROSITE" id="PS51762">
    <property type="entry name" value="GH16_2"/>
    <property type="match status" value="1"/>
</dbReference>
<dbReference type="Proteomes" id="UP000241769">
    <property type="component" value="Unassembled WGS sequence"/>
</dbReference>
<dbReference type="Gene3D" id="2.60.120.200">
    <property type="match status" value="1"/>
</dbReference>
<feature type="domain" description="GH16" evidence="5">
    <location>
        <begin position="1"/>
        <end position="290"/>
    </location>
</feature>
<feature type="compositionally biased region" description="Low complexity" evidence="3">
    <location>
        <begin position="502"/>
        <end position="527"/>
    </location>
</feature>
<feature type="region of interest" description="Disordered" evidence="3">
    <location>
        <begin position="502"/>
        <end position="530"/>
    </location>
</feature>
<evidence type="ECO:0000313" key="7">
    <source>
        <dbReference type="Proteomes" id="UP000241769"/>
    </source>
</evidence>
<dbReference type="SUPFAM" id="SSF49899">
    <property type="entry name" value="Concanavalin A-like lectins/glucanases"/>
    <property type="match status" value="1"/>
</dbReference>
<dbReference type="InterPro" id="IPR012946">
    <property type="entry name" value="X8"/>
</dbReference>
<protein>
    <submittedName>
        <fullName evidence="6">Beta-glucanase/beta-glucan synthetase</fullName>
    </submittedName>
</protein>
<evidence type="ECO:0000256" key="4">
    <source>
        <dbReference type="SAM" id="Phobius"/>
    </source>
</evidence>
<comment type="caution">
    <text evidence="6">The sequence shown here is derived from an EMBL/GenBank/DDBJ whole genome shotgun (WGS) entry which is preliminary data.</text>
</comment>
<keyword evidence="4" id="KW-0812">Transmembrane</keyword>
<dbReference type="CDD" id="cd08023">
    <property type="entry name" value="GH16_laminarinase_like"/>
    <property type="match status" value="1"/>
</dbReference>
<dbReference type="InParanoid" id="A0A2P6NY65"/>
<proteinExistence type="inferred from homology"/>
<keyword evidence="4" id="KW-0472">Membrane</keyword>
<organism evidence="6 7">
    <name type="scientific">Planoprotostelium fungivorum</name>
    <dbReference type="NCBI Taxonomy" id="1890364"/>
    <lineage>
        <taxon>Eukaryota</taxon>
        <taxon>Amoebozoa</taxon>
        <taxon>Evosea</taxon>
        <taxon>Variosea</taxon>
        <taxon>Cavosteliida</taxon>
        <taxon>Cavosteliaceae</taxon>
        <taxon>Planoprotostelium</taxon>
    </lineage>
</organism>
<dbReference type="AlphaFoldDB" id="A0A2P6NY65"/>
<keyword evidence="4" id="KW-1133">Transmembrane helix</keyword>
<evidence type="ECO:0000256" key="3">
    <source>
        <dbReference type="SAM" id="MobiDB-lite"/>
    </source>
</evidence>
<gene>
    <name evidence="6" type="ORF">PROFUN_00369</name>
</gene>
<keyword evidence="7" id="KW-1185">Reference proteome</keyword>
<comment type="similarity">
    <text evidence="1">Belongs to the glycosyl hydrolase 16 family.</text>
</comment>
<dbReference type="GO" id="GO:0005975">
    <property type="term" value="P:carbohydrate metabolic process"/>
    <property type="evidence" value="ECO:0007669"/>
    <property type="project" value="InterPro"/>
</dbReference>
<evidence type="ECO:0000259" key="5">
    <source>
        <dbReference type="PROSITE" id="PS51762"/>
    </source>
</evidence>
<keyword evidence="2" id="KW-0732">Signal</keyword>
<feature type="transmembrane region" description="Helical" evidence="4">
    <location>
        <begin position="655"/>
        <end position="680"/>
    </location>
</feature>